<evidence type="ECO:0000256" key="10">
    <source>
        <dbReference type="ARBA" id="ARBA00022777"/>
    </source>
</evidence>
<evidence type="ECO:0000256" key="7">
    <source>
        <dbReference type="ARBA" id="ARBA00022679"/>
    </source>
</evidence>
<accession>A0A517TA95</accession>
<evidence type="ECO:0000256" key="15">
    <source>
        <dbReference type="SAM" id="MobiDB-lite"/>
    </source>
</evidence>
<comment type="similarity">
    <text evidence="4">Belongs to the aspartokinase family.</text>
</comment>
<dbReference type="InterPro" id="IPR002912">
    <property type="entry name" value="ACT_dom"/>
</dbReference>
<keyword evidence="6 14" id="KW-0028">Amino-acid biosynthesis</keyword>
<name>A0A517TA95_9PLAN</name>
<dbReference type="Gene3D" id="3.30.2130.10">
    <property type="entry name" value="VC0802-like"/>
    <property type="match status" value="2"/>
</dbReference>
<keyword evidence="18" id="KW-1185">Reference proteome</keyword>
<dbReference type="Gene3D" id="3.40.1160.10">
    <property type="entry name" value="Acetylglutamate kinase-like"/>
    <property type="match status" value="1"/>
</dbReference>
<evidence type="ECO:0000256" key="8">
    <source>
        <dbReference type="ARBA" id="ARBA00022737"/>
    </source>
</evidence>
<dbReference type="InterPro" id="IPR054352">
    <property type="entry name" value="ACT_Aspartokinase"/>
</dbReference>
<comment type="pathway">
    <text evidence="3 14">Amino-acid biosynthesis; L-threonine biosynthesis; L-threonine from L-aspartate: step 1/5.</text>
</comment>
<evidence type="ECO:0000256" key="5">
    <source>
        <dbReference type="ARBA" id="ARBA00013059"/>
    </source>
</evidence>
<dbReference type="GO" id="GO:0009088">
    <property type="term" value="P:threonine biosynthetic process"/>
    <property type="evidence" value="ECO:0007669"/>
    <property type="project" value="UniProtKB-UniPathway"/>
</dbReference>
<dbReference type="KEGG" id="chya:V22_25410"/>
<organism evidence="17 18">
    <name type="scientific">Calycomorphotria hydatis</name>
    <dbReference type="NCBI Taxonomy" id="2528027"/>
    <lineage>
        <taxon>Bacteria</taxon>
        <taxon>Pseudomonadati</taxon>
        <taxon>Planctomycetota</taxon>
        <taxon>Planctomycetia</taxon>
        <taxon>Planctomycetales</taxon>
        <taxon>Planctomycetaceae</taxon>
        <taxon>Calycomorphotria</taxon>
    </lineage>
</organism>
<dbReference type="GO" id="GO:0009089">
    <property type="term" value="P:lysine biosynthetic process via diaminopimelate"/>
    <property type="evidence" value="ECO:0007669"/>
    <property type="project" value="UniProtKB-UniPathway"/>
</dbReference>
<keyword evidence="12" id="KW-0457">Lysine biosynthesis</keyword>
<keyword evidence="7 17" id="KW-0808">Transferase</keyword>
<dbReference type="InterPro" id="IPR041740">
    <property type="entry name" value="AKii-LysC-BS"/>
</dbReference>
<comment type="pathway">
    <text evidence="1 14">Amino-acid biosynthesis; L-lysine biosynthesis via DAP pathway; (S)-tetrahydrodipicolinate from L-aspartate: step 1/4.</text>
</comment>
<dbReference type="FunFam" id="3.40.1160.10:FF:000002">
    <property type="entry name" value="Aspartokinase"/>
    <property type="match status" value="1"/>
</dbReference>
<feature type="region of interest" description="Disordered" evidence="15">
    <location>
        <begin position="405"/>
        <end position="426"/>
    </location>
</feature>
<evidence type="ECO:0000256" key="4">
    <source>
        <dbReference type="ARBA" id="ARBA00010122"/>
    </source>
</evidence>
<evidence type="ECO:0000256" key="2">
    <source>
        <dbReference type="ARBA" id="ARBA00004986"/>
    </source>
</evidence>
<dbReference type="InterPro" id="IPR045865">
    <property type="entry name" value="ACT-like_dom_sf"/>
</dbReference>
<dbReference type="CDD" id="cd04913">
    <property type="entry name" value="ACT_AKii-LysC-BS-like_1"/>
    <property type="match status" value="2"/>
</dbReference>
<dbReference type="UniPathway" id="UPA00050">
    <property type="reaction ID" value="UER00461"/>
</dbReference>
<dbReference type="InterPro" id="IPR036393">
    <property type="entry name" value="AceGlu_kinase-like_sf"/>
</dbReference>
<dbReference type="UniPathway" id="UPA00051">
    <property type="reaction ID" value="UER00462"/>
</dbReference>
<keyword evidence="9" id="KW-0547">Nucleotide-binding</keyword>
<dbReference type="Pfam" id="PF00696">
    <property type="entry name" value="AA_kinase"/>
    <property type="match status" value="1"/>
</dbReference>
<sequence>MALSVVVQKFGGTSVADATKIRRAAARAVAAHKQGNQVVIVVSARGKKTDELIALAAEITEEPTAREMDVLLSTGEQETIALMSMAIHQHGVGAVSFTGGQLGILTDESHSKARIRTIDTKKMLSALEGGNIVVAAGFQGVDQDGNITTMGRGGSDLTAAALAAVLGAEVCEIYTDVDGVYSTDPRLVPEAHKIDRIAYDEMLELASLGAGVMHSRAVEFAKKYRVPLHVRAAYCEDEGTLIAPRDEATAPVVTGVALVKNEARVTLLDLPDQPGVMDCIFSSMAERKIPIDMVVQDVSTGGRAEVSFTVPEADLAETLTAAEKAVEQLGAGTVLHGTNVSKVSAVGLGMSRHTGVAAQMFRALADAKINIGLVTTSEIKISVLVDREDSLAAVNAVHDTFHLERDESSEPEVGMRQADDSAVSLSESPKQDQVVKNLVAMEDIVVSEVQLDDCQSRVSISGVPDVPGVAAELFAAVAEGAVVVDMIVQNVSHAGHASISYTVLRSDLDRCLLLAREVMENWPGAQLSHEKDIAKLSVTGIGLRTHTGVGQQMFHALSQSGINVELINTSEIRFSAVVESQYGERALKVLCEAFSIR</sequence>
<dbReference type="UniPathway" id="UPA00034">
    <property type="reaction ID" value="UER00015"/>
</dbReference>
<dbReference type="PANTHER" id="PTHR21499">
    <property type="entry name" value="ASPARTATE KINASE"/>
    <property type="match status" value="1"/>
</dbReference>
<dbReference type="EC" id="2.7.2.4" evidence="5"/>
<dbReference type="SUPFAM" id="SSF55021">
    <property type="entry name" value="ACT-like"/>
    <property type="match status" value="4"/>
</dbReference>
<evidence type="ECO:0000256" key="13">
    <source>
        <dbReference type="ARBA" id="ARBA00047872"/>
    </source>
</evidence>
<gene>
    <name evidence="17" type="primary">lysC</name>
    <name evidence="17" type="ORF">V22_25410</name>
</gene>
<dbReference type="InterPro" id="IPR005260">
    <property type="entry name" value="Asp_kin_monofn"/>
</dbReference>
<dbReference type="NCBIfam" id="TIGR00657">
    <property type="entry name" value="asp_kinases"/>
    <property type="match status" value="1"/>
</dbReference>
<dbReference type="GO" id="GO:0005829">
    <property type="term" value="C:cytosol"/>
    <property type="evidence" value="ECO:0007669"/>
    <property type="project" value="TreeGrafter"/>
</dbReference>
<dbReference type="NCBIfam" id="TIGR00656">
    <property type="entry name" value="asp_kin_monofn"/>
    <property type="match status" value="1"/>
</dbReference>
<evidence type="ECO:0000256" key="14">
    <source>
        <dbReference type="RuleBase" id="RU004249"/>
    </source>
</evidence>
<dbReference type="EMBL" id="CP036316">
    <property type="protein sequence ID" value="QDT65293.1"/>
    <property type="molecule type" value="Genomic_DNA"/>
</dbReference>
<dbReference type="FunFam" id="3.30.2130.10:FF:000001">
    <property type="entry name" value="Bifunctional aspartokinase/homoserine dehydrogenase"/>
    <property type="match status" value="1"/>
</dbReference>
<reference evidence="17 18" key="1">
    <citation type="submission" date="2019-02" db="EMBL/GenBank/DDBJ databases">
        <title>Deep-cultivation of Planctomycetes and their phenomic and genomic characterization uncovers novel biology.</title>
        <authorList>
            <person name="Wiegand S."/>
            <person name="Jogler M."/>
            <person name="Boedeker C."/>
            <person name="Pinto D."/>
            <person name="Vollmers J."/>
            <person name="Rivas-Marin E."/>
            <person name="Kohn T."/>
            <person name="Peeters S.H."/>
            <person name="Heuer A."/>
            <person name="Rast P."/>
            <person name="Oberbeckmann S."/>
            <person name="Bunk B."/>
            <person name="Jeske O."/>
            <person name="Meyerdierks A."/>
            <person name="Storesund J.E."/>
            <person name="Kallscheuer N."/>
            <person name="Luecker S."/>
            <person name="Lage O.M."/>
            <person name="Pohl T."/>
            <person name="Merkel B.J."/>
            <person name="Hornburger P."/>
            <person name="Mueller R.-W."/>
            <person name="Bruemmer F."/>
            <person name="Labrenz M."/>
            <person name="Spormann A.M."/>
            <person name="Op den Camp H."/>
            <person name="Overmann J."/>
            <person name="Amann R."/>
            <person name="Jetten M.S.M."/>
            <person name="Mascher T."/>
            <person name="Medema M.H."/>
            <person name="Devos D.P."/>
            <person name="Kaster A.-K."/>
            <person name="Ovreas L."/>
            <person name="Rohde M."/>
            <person name="Galperin M.Y."/>
            <person name="Jogler C."/>
        </authorList>
    </citation>
    <scope>NUCLEOTIDE SEQUENCE [LARGE SCALE GENOMIC DNA]</scope>
    <source>
        <strain evidence="17 18">V22</strain>
    </source>
</reference>
<evidence type="ECO:0000259" key="16">
    <source>
        <dbReference type="PROSITE" id="PS51671"/>
    </source>
</evidence>
<feature type="domain" description="ACT" evidence="16">
    <location>
        <begin position="265"/>
        <end position="343"/>
    </location>
</feature>
<dbReference type="InterPro" id="IPR001048">
    <property type="entry name" value="Asp/Glu/Uridylate_kinase"/>
</dbReference>
<dbReference type="NCBIfam" id="NF005154">
    <property type="entry name" value="PRK06635.1-2"/>
    <property type="match status" value="1"/>
</dbReference>
<evidence type="ECO:0000256" key="12">
    <source>
        <dbReference type="ARBA" id="ARBA00023154"/>
    </source>
</evidence>
<dbReference type="InterPro" id="IPR018042">
    <property type="entry name" value="Aspartate_kinase_CS"/>
</dbReference>
<evidence type="ECO:0000256" key="1">
    <source>
        <dbReference type="ARBA" id="ARBA00004766"/>
    </source>
</evidence>
<keyword evidence="11" id="KW-0067">ATP-binding</keyword>
<dbReference type="AlphaFoldDB" id="A0A517TA95"/>
<dbReference type="PANTHER" id="PTHR21499:SF3">
    <property type="entry name" value="ASPARTOKINASE"/>
    <property type="match status" value="1"/>
</dbReference>
<dbReference type="NCBIfam" id="NF005656">
    <property type="entry name" value="PRK07431.1"/>
    <property type="match status" value="1"/>
</dbReference>
<dbReference type="CDD" id="cd04936">
    <property type="entry name" value="ACT_AKii-LysC-BS-like_2"/>
    <property type="match status" value="1"/>
</dbReference>
<dbReference type="Proteomes" id="UP000319976">
    <property type="component" value="Chromosome"/>
</dbReference>
<evidence type="ECO:0000256" key="11">
    <source>
        <dbReference type="ARBA" id="ARBA00022840"/>
    </source>
</evidence>
<evidence type="ECO:0000313" key="17">
    <source>
        <dbReference type="EMBL" id="QDT65293.1"/>
    </source>
</evidence>
<evidence type="ECO:0000313" key="18">
    <source>
        <dbReference type="Proteomes" id="UP000319976"/>
    </source>
</evidence>
<dbReference type="CDD" id="cd04261">
    <property type="entry name" value="AAK_AKii-LysC-BS"/>
    <property type="match status" value="1"/>
</dbReference>
<evidence type="ECO:0000256" key="6">
    <source>
        <dbReference type="ARBA" id="ARBA00022605"/>
    </source>
</evidence>
<protein>
    <recommendedName>
        <fullName evidence="5">aspartate kinase</fullName>
        <ecNumber evidence="5">2.7.2.4</ecNumber>
    </recommendedName>
</protein>
<dbReference type="SUPFAM" id="SSF53633">
    <property type="entry name" value="Carbamate kinase-like"/>
    <property type="match status" value="1"/>
</dbReference>
<evidence type="ECO:0000256" key="3">
    <source>
        <dbReference type="ARBA" id="ARBA00005139"/>
    </source>
</evidence>
<comment type="catalytic activity">
    <reaction evidence="13">
        <text>L-aspartate + ATP = 4-phospho-L-aspartate + ADP</text>
        <dbReference type="Rhea" id="RHEA:23776"/>
        <dbReference type="ChEBI" id="CHEBI:29991"/>
        <dbReference type="ChEBI" id="CHEBI:30616"/>
        <dbReference type="ChEBI" id="CHEBI:57535"/>
        <dbReference type="ChEBI" id="CHEBI:456216"/>
        <dbReference type="EC" id="2.7.2.4"/>
    </reaction>
</comment>
<dbReference type="CDD" id="cd04923">
    <property type="entry name" value="ACT_AK-LysC-DapG-like_2"/>
    <property type="match status" value="1"/>
</dbReference>
<dbReference type="Pfam" id="PF22468">
    <property type="entry name" value="ACT_9"/>
    <property type="match status" value="4"/>
</dbReference>
<dbReference type="RefSeq" id="WP_231734006.1">
    <property type="nucleotide sequence ID" value="NZ_CP036316.1"/>
</dbReference>
<dbReference type="PROSITE" id="PS51671">
    <property type="entry name" value="ACT"/>
    <property type="match status" value="2"/>
</dbReference>
<keyword evidence="8" id="KW-0677">Repeat</keyword>
<comment type="pathway">
    <text evidence="2 14">Amino-acid biosynthesis; L-methionine biosynthesis via de novo pathway; L-homoserine from L-aspartate: step 1/3.</text>
</comment>
<dbReference type="NCBIfam" id="NF005155">
    <property type="entry name" value="PRK06635.1-4"/>
    <property type="match status" value="1"/>
</dbReference>
<dbReference type="GO" id="GO:0005524">
    <property type="term" value="F:ATP binding"/>
    <property type="evidence" value="ECO:0007669"/>
    <property type="project" value="UniProtKB-KW"/>
</dbReference>
<evidence type="ECO:0000256" key="9">
    <source>
        <dbReference type="ARBA" id="ARBA00022741"/>
    </source>
</evidence>
<feature type="domain" description="ACT" evidence="16">
    <location>
        <begin position="458"/>
        <end position="538"/>
    </location>
</feature>
<proteinExistence type="inferred from homology"/>
<keyword evidence="10 17" id="KW-0418">Kinase</keyword>
<dbReference type="GO" id="GO:0004072">
    <property type="term" value="F:aspartate kinase activity"/>
    <property type="evidence" value="ECO:0007669"/>
    <property type="project" value="UniProtKB-EC"/>
</dbReference>
<dbReference type="PROSITE" id="PS00324">
    <property type="entry name" value="ASPARTOKINASE"/>
    <property type="match status" value="1"/>
</dbReference>
<dbReference type="GO" id="GO:0009090">
    <property type="term" value="P:homoserine biosynthetic process"/>
    <property type="evidence" value="ECO:0007669"/>
    <property type="project" value="TreeGrafter"/>
</dbReference>
<dbReference type="InterPro" id="IPR001341">
    <property type="entry name" value="Asp_kinase"/>
</dbReference>